<dbReference type="PANTHER" id="PTHR43792:SF1">
    <property type="entry name" value="N-ACETYLTRANSFERASE DOMAIN-CONTAINING PROTEIN"/>
    <property type="match status" value="1"/>
</dbReference>
<dbReference type="PANTHER" id="PTHR43792">
    <property type="entry name" value="GNAT FAMILY, PUTATIVE (AFU_ORTHOLOGUE AFUA_3G00765)-RELATED-RELATED"/>
    <property type="match status" value="1"/>
</dbReference>
<proteinExistence type="predicted"/>
<dbReference type="SUPFAM" id="SSF55729">
    <property type="entry name" value="Acyl-CoA N-acyltransferases (Nat)"/>
    <property type="match status" value="1"/>
</dbReference>
<dbReference type="InterPro" id="IPR016181">
    <property type="entry name" value="Acyl_CoA_acyltransferase"/>
</dbReference>
<dbReference type="eggNOG" id="COG1670">
    <property type="taxonomic scope" value="Bacteria"/>
</dbReference>
<dbReference type="OrthoDB" id="275901at2"/>
<protein>
    <submittedName>
        <fullName evidence="1">GNAT family N-acetyltransferase</fullName>
    </submittedName>
</protein>
<dbReference type="KEGG" id="aaco:K1I37_15615"/>
<dbReference type="EMBL" id="CP080467">
    <property type="protein sequence ID" value="UNO48097.1"/>
    <property type="molecule type" value="Genomic_DNA"/>
</dbReference>
<accession>T0DU19</accession>
<dbReference type="RefSeq" id="WP_021294905.1">
    <property type="nucleotide sequence ID" value="NZ_AURB01000023.1"/>
</dbReference>
<dbReference type="Proteomes" id="UP000829401">
    <property type="component" value="Chromosome"/>
</dbReference>
<accession>A0A9E7CYZ1</accession>
<evidence type="ECO:0000313" key="1">
    <source>
        <dbReference type="EMBL" id="UNO48097.1"/>
    </source>
</evidence>
<keyword evidence="2" id="KW-1185">Reference proteome</keyword>
<sequence length="180" mass="20151">MTVLQTERLILRRWTENDIAAMAAINADGEVMRWIGKGFPATVDETRAAIARWESAWEERGYGLFAVEVRETKQLAGFVGLSVPTFLPEVLPAVEIGWRLGRPYWGVGIATEAAKEVLRFGFQDCNLDEIISICQVGNHASERVMQKIGMRFDRETIDPSAQRPVRVYVVGGRLVSPICN</sequence>
<gene>
    <name evidence="1" type="ORF">K1I37_15615</name>
</gene>
<evidence type="ECO:0000313" key="2">
    <source>
        <dbReference type="Proteomes" id="UP000829401"/>
    </source>
</evidence>
<dbReference type="AlphaFoldDB" id="T0DU19"/>
<dbReference type="InterPro" id="IPR051531">
    <property type="entry name" value="N-acetyltransferase"/>
</dbReference>
<organism evidence="1 2">
    <name type="scientific">Alicyclobacillus acidoterrestris (strain ATCC 49025 / DSM 3922 / CIP 106132 / NCIMB 13137 / GD3B)</name>
    <dbReference type="NCBI Taxonomy" id="1356854"/>
    <lineage>
        <taxon>Bacteria</taxon>
        <taxon>Bacillati</taxon>
        <taxon>Bacillota</taxon>
        <taxon>Bacilli</taxon>
        <taxon>Bacillales</taxon>
        <taxon>Alicyclobacillaceae</taxon>
        <taxon>Alicyclobacillus</taxon>
    </lineage>
</organism>
<name>T0DU19_ALIAG</name>
<dbReference type="Gene3D" id="3.40.630.30">
    <property type="match status" value="1"/>
</dbReference>
<dbReference type="GO" id="GO:0016747">
    <property type="term" value="F:acyltransferase activity, transferring groups other than amino-acyl groups"/>
    <property type="evidence" value="ECO:0007669"/>
    <property type="project" value="InterPro"/>
</dbReference>
<reference evidence="2" key="1">
    <citation type="journal article" date="2022" name="G3 (Bethesda)">
        <title>Unveiling the complete genome sequence of Alicyclobacillus acidoterrestris DSM 3922T, a taint-producing strain.</title>
        <authorList>
            <person name="Leonardo I.C."/>
            <person name="Barreto Crespo M.T."/>
            <person name="Gaspar F.B."/>
        </authorList>
    </citation>
    <scope>NUCLEOTIDE SEQUENCE [LARGE SCALE GENOMIC DNA]</scope>
    <source>
        <strain evidence="2">DSM 3922</strain>
    </source>
</reference>
<dbReference type="PROSITE" id="PS51186">
    <property type="entry name" value="GNAT"/>
    <property type="match status" value="1"/>
</dbReference>
<dbReference type="Pfam" id="PF13302">
    <property type="entry name" value="Acetyltransf_3"/>
    <property type="match status" value="1"/>
</dbReference>
<dbReference type="InterPro" id="IPR000182">
    <property type="entry name" value="GNAT_dom"/>
</dbReference>
<dbReference type="STRING" id="1356854.N007_19005"/>